<reference evidence="2 3" key="2">
    <citation type="journal article" date="2019" name="G3 (Bethesda)">
        <title>Hybrid Assembly of the Genome of the Entomopathogenic Nematode Steinernema carpocapsae Identifies the X-Chromosome.</title>
        <authorList>
            <person name="Serra L."/>
            <person name="Macchietto M."/>
            <person name="Macias-Munoz A."/>
            <person name="McGill C.J."/>
            <person name="Rodriguez I.M."/>
            <person name="Rodriguez B."/>
            <person name="Murad R."/>
            <person name="Mortazavi A."/>
        </authorList>
    </citation>
    <scope>NUCLEOTIDE SEQUENCE [LARGE SCALE GENOMIC DNA]</scope>
    <source>
        <strain evidence="2 3">ALL</strain>
    </source>
</reference>
<protein>
    <submittedName>
        <fullName evidence="2">Uncharacterized protein</fullName>
    </submittedName>
</protein>
<keyword evidence="3" id="KW-1185">Reference proteome</keyword>
<dbReference type="EMBL" id="AZBU02000006">
    <property type="protein sequence ID" value="TKR72586.1"/>
    <property type="molecule type" value="Genomic_DNA"/>
</dbReference>
<evidence type="ECO:0000313" key="3">
    <source>
        <dbReference type="Proteomes" id="UP000298663"/>
    </source>
</evidence>
<proteinExistence type="predicted"/>
<keyword evidence="1" id="KW-1133">Transmembrane helix</keyword>
<dbReference type="AlphaFoldDB" id="A0A4U5MS94"/>
<organism evidence="2 3">
    <name type="scientific">Steinernema carpocapsae</name>
    <name type="common">Entomopathogenic nematode</name>
    <dbReference type="NCBI Taxonomy" id="34508"/>
    <lineage>
        <taxon>Eukaryota</taxon>
        <taxon>Metazoa</taxon>
        <taxon>Ecdysozoa</taxon>
        <taxon>Nematoda</taxon>
        <taxon>Chromadorea</taxon>
        <taxon>Rhabditida</taxon>
        <taxon>Tylenchina</taxon>
        <taxon>Panagrolaimomorpha</taxon>
        <taxon>Strongyloidoidea</taxon>
        <taxon>Steinernematidae</taxon>
        <taxon>Steinernema</taxon>
    </lineage>
</organism>
<accession>A0A4U5MS94</accession>
<keyword evidence="1" id="KW-0472">Membrane</keyword>
<reference evidence="2 3" key="1">
    <citation type="journal article" date="2015" name="Genome Biol.">
        <title>Comparative genomics of Steinernema reveals deeply conserved gene regulatory networks.</title>
        <authorList>
            <person name="Dillman A.R."/>
            <person name="Macchietto M."/>
            <person name="Porter C.F."/>
            <person name="Rogers A."/>
            <person name="Williams B."/>
            <person name="Antoshechkin I."/>
            <person name="Lee M.M."/>
            <person name="Goodwin Z."/>
            <person name="Lu X."/>
            <person name="Lewis E.E."/>
            <person name="Goodrich-Blair H."/>
            <person name="Stock S.P."/>
            <person name="Adams B.J."/>
            <person name="Sternberg P.W."/>
            <person name="Mortazavi A."/>
        </authorList>
    </citation>
    <scope>NUCLEOTIDE SEQUENCE [LARGE SCALE GENOMIC DNA]</scope>
    <source>
        <strain evidence="2 3">ALL</strain>
    </source>
</reference>
<gene>
    <name evidence="2" type="ORF">L596_020009</name>
</gene>
<feature type="transmembrane region" description="Helical" evidence="1">
    <location>
        <begin position="92"/>
        <end position="116"/>
    </location>
</feature>
<comment type="caution">
    <text evidence="2">The sequence shown here is derived from an EMBL/GenBank/DDBJ whole genome shotgun (WGS) entry which is preliminary data.</text>
</comment>
<sequence>MIVLLCLGGITCNLFYDLIHRNGFPYQNVYLTVDLIAIIFTKVALLSLCIRYHNGLIPFLGMMCFGVVSMILTLVLTIPLDNFSGSSRHMEWLATLIALSICIWFTRIVHLCYLHLKKQNRVIMSLREEA</sequence>
<feature type="transmembrane region" description="Helical" evidence="1">
    <location>
        <begin position="57"/>
        <end position="80"/>
    </location>
</feature>
<keyword evidence="1" id="KW-0812">Transmembrane</keyword>
<evidence type="ECO:0000256" key="1">
    <source>
        <dbReference type="SAM" id="Phobius"/>
    </source>
</evidence>
<dbReference type="Proteomes" id="UP000298663">
    <property type="component" value="Unassembled WGS sequence"/>
</dbReference>
<evidence type="ECO:0000313" key="2">
    <source>
        <dbReference type="EMBL" id="TKR72586.1"/>
    </source>
</evidence>
<feature type="transmembrane region" description="Helical" evidence="1">
    <location>
        <begin position="30"/>
        <end position="50"/>
    </location>
</feature>
<name>A0A4U5MS94_STECR</name>